<accession>A0A0D3B7E5</accession>
<evidence type="ECO:0000313" key="2">
    <source>
        <dbReference type="EnsemblPlants" id="Bo3g041680.1"/>
    </source>
</evidence>
<evidence type="ECO:0000313" key="3">
    <source>
        <dbReference type="Proteomes" id="UP000032141"/>
    </source>
</evidence>
<dbReference type="Gramene" id="Bo3g041680.1">
    <property type="protein sequence ID" value="Bo3g041680.1"/>
    <property type="gene ID" value="Bo3g041680"/>
</dbReference>
<reference evidence="2" key="2">
    <citation type="submission" date="2015-03" db="UniProtKB">
        <authorList>
            <consortium name="EnsemblPlants"/>
        </authorList>
    </citation>
    <scope>IDENTIFICATION</scope>
</reference>
<sequence>MSGGWRMQKKLDGGGDKTSRGRSGCCAAEARPHMAAGGGKARQAWPLIFLGLNFF</sequence>
<name>A0A0D3B7E5_BRAOL</name>
<dbReference type="EnsemblPlants" id="Bo5g065720.1">
    <property type="protein sequence ID" value="Bo5g065720.1"/>
    <property type="gene ID" value="Bo5g065720"/>
</dbReference>
<dbReference type="AlphaFoldDB" id="A0A0D3B7E5"/>
<protein>
    <submittedName>
        <fullName evidence="2">Uncharacterized protein</fullName>
    </submittedName>
</protein>
<organism evidence="2 3">
    <name type="scientific">Brassica oleracea var. oleracea</name>
    <dbReference type="NCBI Taxonomy" id="109376"/>
    <lineage>
        <taxon>Eukaryota</taxon>
        <taxon>Viridiplantae</taxon>
        <taxon>Streptophyta</taxon>
        <taxon>Embryophyta</taxon>
        <taxon>Tracheophyta</taxon>
        <taxon>Spermatophyta</taxon>
        <taxon>Magnoliopsida</taxon>
        <taxon>eudicotyledons</taxon>
        <taxon>Gunneridae</taxon>
        <taxon>Pentapetalae</taxon>
        <taxon>rosids</taxon>
        <taxon>malvids</taxon>
        <taxon>Brassicales</taxon>
        <taxon>Brassicaceae</taxon>
        <taxon>Brassiceae</taxon>
        <taxon>Brassica</taxon>
    </lineage>
</organism>
<dbReference type="Gramene" id="Bo5g065720.1">
    <property type="protein sequence ID" value="Bo5g065720.1"/>
    <property type="gene ID" value="Bo5g065720"/>
</dbReference>
<dbReference type="Proteomes" id="UP000032141">
    <property type="component" value="Chromosome C3"/>
</dbReference>
<dbReference type="EnsemblPlants" id="Bo3g041680.1">
    <property type="protein sequence ID" value="Bo3g041680.1"/>
    <property type="gene ID" value="Bo3g041680"/>
</dbReference>
<feature type="compositionally biased region" description="Basic and acidic residues" evidence="1">
    <location>
        <begin position="9"/>
        <end position="19"/>
    </location>
</feature>
<dbReference type="HOGENOM" id="CLU_3035141_0_0_1"/>
<dbReference type="Proteomes" id="UP000032141">
    <property type="component" value="Chromosome C5"/>
</dbReference>
<keyword evidence="3" id="KW-1185">Reference proteome</keyword>
<proteinExistence type="predicted"/>
<reference evidence="2 3" key="1">
    <citation type="journal article" date="2014" name="Genome Biol.">
        <title>Transcriptome and methylome profiling reveals relics of genome dominance in the mesopolyploid Brassica oleracea.</title>
        <authorList>
            <person name="Parkin I.A."/>
            <person name="Koh C."/>
            <person name="Tang H."/>
            <person name="Robinson S.J."/>
            <person name="Kagale S."/>
            <person name="Clarke W.E."/>
            <person name="Town C.D."/>
            <person name="Nixon J."/>
            <person name="Krishnakumar V."/>
            <person name="Bidwell S.L."/>
            <person name="Denoeud F."/>
            <person name="Belcram H."/>
            <person name="Links M.G."/>
            <person name="Just J."/>
            <person name="Clarke C."/>
            <person name="Bender T."/>
            <person name="Huebert T."/>
            <person name="Mason A.S."/>
            <person name="Pires J.C."/>
            <person name="Barker G."/>
            <person name="Moore J."/>
            <person name="Walley P.G."/>
            <person name="Manoli S."/>
            <person name="Batley J."/>
            <person name="Edwards D."/>
            <person name="Nelson M.N."/>
            <person name="Wang X."/>
            <person name="Paterson A.H."/>
            <person name="King G."/>
            <person name="Bancroft I."/>
            <person name="Chalhoub B."/>
            <person name="Sharpe A.G."/>
        </authorList>
    </citation>
    <scope>NUCLEOTIDE SEQUENCE</scope>
    <source>
        <strain evidence="3">cv. TO1000</strain>
        <strain evidence="2">TO1000</strain>
    </source>
</reference>
<feature type="region of interest" description="Disordered" evidence="1">
    <location>
        <begin position="1"/>
        <end position="25"/>
    </location>
</feature>
<evidence type="ECO:0000256" key="1">
    <source>
        <dbReference type="SAM" id="MobiDB-lite"/>
    </source>
</evidence>